<proteinExistence type="inferred from homology"/>
<evidence type="ECO:0000259" key="5">
    <source>
        <dbReference type="Pfam" id="PF00462"/>
    </source>
</evidence>
<dbReference type="AlphaFoldDB" id="A0A484KTI7"/>
<accession>A0A484KTI7</accession>
<dbReference type="EMBL" id="OOIL02000703">
    <property type="protein sequence ID" value="VFQ68630.1"/>
    <property type="molecule type" value="Genomic_DNA"/>
</dbReference>
<evidence type="ECO:0000313" key="7">
    <source>
        <dbReference type="Proteomes" id="UP000595140"/>
    </source>
</evidence>
<keyword evidence="3" id="KW-0963">Cytoplasm</keyword>
<protein>
    <recommendedName>
        <fullName evidence="5">Glutaredoxin domain-containing protein</fullName>
    </recommendedName>
</protein>
<name>A0A484KTI7_9ASTE</name>
<dbReference type="InterPro" id="IPR002109">
    <property type="entry name" value="Glutaredoxin"/>
</dbReference>
<dbReference type="Gene3D" id="3.40.30.10">
    <property type="entry name" value="Glutaredoxin"/>
    <property type="match status" value="1"/>
</dbReference>
<reference evidence="6 7" key="1">
    <citation type="submission" date="2018-04" db="EMBL/GenBank/DDBJ databases">
        <authorList>
            <person name="Vogel A."/>
        </authorList>
    </citation>
    <scope>NUCLEOTIDE SEQUENCE [LARGE SCALE GENOMIC DNA]</scope>
</reference>
<comment type="similarity">
    <text evidence="2">Belongs to the glutaredoxin family. CC-type subfamily.</text>
</comment>
<dbReference type="Proteomes" id="UP000595140">
    <property type="component" value="Unassembled WGS sequence"/>
</dbReference>
<keyword evidence="4" id="KW-0676">Redox-active center</keyword>
<dbReference type="PROSITE" id="PS51354">
    <property type="entry name" value="GLUTAREDOXIN_2"/>
    <property type="match status" value="1"/>
</dbReference>
<dbReference type="OrthoDB" id="418495at2759"/>
<gene>
    <name evidence="6" type="ORF">CCAM_LOCUS10406</name>
</gene>
<dbReference type="SUPFAM" id="SSF52833">
    <property type="entry name" value="Thioredoxin-like"/>
    <property type="match status" value="1"/>
</dbReference>
<dbReference type="Pfam" id="PF00462">
    <property type="entry name" value="Glutaredoxin"/>
    <property type="match status" value="1"/>
</dbReference>
<sequence length="120" mass="13018">MVAAEEEPGSSSHPAVVFGNMVREMAEKRAVVIFTKSTCCVSHSIKVLFVDMGVNVEEHELDKHMLGPELEWALKSMGCAPPVPAVFIAGKLVGSATHVFTLQVSGRLRQMLLDANALWV</sequence>
<dbReference type="GO" id="GO:0005737">
    <property type="term" value="C:cytoplasm"/>
    <property type="evidence" value="ECO:0007669"/>
    <property type="project" value="UniProtKB-SubCell"/>
</dbReference>
<dbReference type="InterPro" id="IPR036249">
    <property type="entry name" value="Thioredoxin-like_sf"/>
</dbReference>
<comment type="subcellular location">
    <subcellularLocation>
        <location evidence="1">Cytoplasm</location>
    </subcellularLocation>
</comment>
<dbReference type="PANTHER" id="PTHR10168">
    <property type="entry name" value="GLUTAREDOXIN"/>
    <property type="match status" value="1"/>
</dbReference>
<dbReference type="NCBIfam" id="TIGR02189">
    <property type="entry name" value="GlrX-like_plant"/>
    <property type="match status" value="1"/>
</dbReference>
<feature type="domain" description="Glutaredoxin" evidence="5">
    <location>
        <begin position="31"/>
        <end position="93"/>
    </location>
</feature>
<evidence type="ECO:0000256" key="4">
    <source>
        <dbReference type="ARBA" id="ARBA00023284"/>
    </source>
</evidence>
<dbReference type="CDD" id="cd03419">
    <property type="entry name" value="GRX_GRXh_1_2_like"/>
    <property type="match status" value="1"/>
</dbReference>
<organism evidence="6 7">
    <name type="scientific">Cuscuta campestris</name>
    <dbReference type="NCBI Taxonomy" id="132261"/>
    <lineage>
        <taxon>Eukaryota</taxon>
        <taxon>Viridiplantae</taxon>
        <taxon>Streptophyta</taxon>
        <taxon>Embryophyta</taxon>
        <taxon>Tracheophyta</taxon>
        <taxon>Spermatophyta</taxon>
        <taxon>Magnoliopsida</taxon>
        <taxon>eudicotyledons</taxon>
        <taxon>Gunneridae</taxon>
        <taxon>Pentapetalae</taxon>
        <taxon>asterids</taxon>
        <taxon>lamiids</taxon>
        <taxon>Solanales</taxon>
        <taxon>Convolvulaceae</taxon>
        <taxon>Cuscuteae</taxon>
        <taxon>Cuscuta</taxon>
        <taxon>Cuscuta subgen. Grammica</taxon>
        <taxon>Cuscuta sect. Cleistogrammica</taxon>
    </lineage>
</organism>
<evidence type="ECO:0000313" key="6">
    <source>
        <dbReference type="EMBL" id="VFQ68630.1"/>
    </source>
</evidence>
<keyword evidence="7" id="KW-1185">Reference proteome</keyword>
<dbReference type="InterPro" id="IPR011905">
    <property type="entry name" value="GlrX-like_pln_2"/>
</dbReference>
<evidence type="ECO:0000256" key="2">
    <source>
        <dbReference type="ARBA" id="ARBA00007568"/>
    </source>
</evidence>
<evidence type="ECO:0000256" key="1">
    <source>
        <dbReference type="ARBA" id="ARBA00004496"/>
    </source>
</evidence>
<evidence type="ECO:0000256" key="3">
    <source>
        <dbReference type="ARBA" id="ARBA00022490"/>
    </source>
</evidence>